<dbReference type="Pfam" id="PF03564">
    <property type="entry name" value="DUF1759"/>
    <property type="match status" value="1"/>
</dbReference>
<name>A0A7I5E8F9_HAECO</name>
<reference evidence="3" key="1">
    <citation type="submission" date="2020-12" db="UniProtKB">
        <authorList>
            <consortium name="WormBaseParasite"/>
        </authorList>
    </citation>
    <scope>IDENTIFICATION</scope>
    <source>
        <strain evidence="3">MHco3</strain>
    </source>
</reference>
<dbReference type="OrthoDB" id="5869984at2759"/>
<dbReference type="OMA" id="WIRNEDY"/>
<evidence type="ECO:0000256" key="1">
    <source>
        <dbReference type="SAM" id="MobiDB-lite"/>
    </source>
</evidence>
<sequence length="450" mass="51186">MHFKDRTTLARVWNCIKSTEQPVWIRNEDYELYSNQADEVLSTALDYTAILEARLRAFKANIGAQQETQRSSIDDRTPQDYSLGTKRVELPVLPVPIFAGNIWDWDNSWTLFSTSVHFQPLPPLFKFNYLLNALRGEALNAVKKFQITEENYIGAVEFLKEKYGNSEELISRLIDRLEKTTSRSSSIKDQRVLLEQIQVVISQLQNKGEQIDSQLLRKQVLSKFSVSLQRRVLEKKYSMEGSFHMQTLLKSLDDIITSEEQIELYTSKNNASTLVQSKRERNNKGQFQHVGNALSYPCMYCGADHKSRACTKYDTPQDRAKYLREHMLCFICASPQHLTAECKGRVCFNCQGRHHTSCCFKTGYSTKTNISQPANSSTALTPSSKNKGKPRQKTQPASTTNNQEEHDQGATVLHNKETVKPITGLQPRDGNPETFLPIGELTAMDPSQGN</sequence>
<dbReference type="Proteomes" id="UP000025227">
    <property type="component" value="Unplaced"/>
</dbReference>
<dbReference type="WBParaSite" id="HCON_00067370-00001">
    <property type="protein sequence ID" value="HCON_00067370-00001"/>
    <property type="gene ID" value="HCON_00067370"/>
</dbReference>
<feature type="region of interest" description="Disordered" evidence="1">
    <location>
        <begin position="370"/>
        <end position="450"/>
    </location>
</feature>
<feature type="compositionally biased region" description="Polar residues" evidence="1">
    <location>
        <begin position="370"/>
        <end position="385"/>
    </location>
</feature>
<evidence type="ECO:0000313" key="2">
    <source>
        <dbReference type="Proteomes" id="UP000025227"/>
    </source>
</evidence>
<accession>A0A7I5E8F9</accession>
<dbReference type="InterPro" id="IPR005312">
    <property type="entry name" value="DUF1759"/>
</dbReference>
<protein>
    <submittedName>
        <fullName evidence="3">DUF1758 domain-containing protein</fullName>
    </submittedName>
</protein>
<organism evidence="2 3">
    <name type="scientific">Haemonchus contortus</name>
    <name type="common">Barber pole worm</name>
    <dbReference type="NCBI Taxonomy" id="6289"/>
    <lineage>
        <taxon>Eukaryota</taxon>
        <taxon>Metazoa</taxon>
        <taxon>Ecdysozoa</taxon>
        <taxon>Nematoda</taxon>
        <taxon>Chromadorea</taxon>
        <taxon>Rhabditida</taxon>
        <taxon>Rhabditina</taxon>
        <taxon>Rhabditomorpha</taxon>
        <taxon>Strongyloidea</taxon>
        <taxon>Trichostrongylidae</taxon>
        <taxon>Haemonchus</taxon>
    </lineage>
</organism>
<feature type="compositionally biased region" description="Polar residues" evidence="1">
    <location>
        <begin position="393"/>
        <end position="402"/>
    </location>
</feature>
<evidence type="ECO:0000313" key="3">
    <source>
        <dbReference type="WBParaSite" id="HCON_00067370-00001"/>
    </source>
</evidence>
<dbReference type="PANTHER" id="PTHR47331">
    <property type="entry name" value="PHD-TYPE DOMAIN-CONTAINING PROTEIN"/>
    <property type="match status" value="1"/>
</dbReference>
<feature type="compositionally biased region" description="Basic and acidic residues" evidence="1">
    <location>
        <begin position="403"/>
        <end position="419"/>
    </location>
</feature>
<keyword evidence="2" id="KW-1185">Reference proteome</keyword>
<proteinExistence type="predicted"/>
<dbReference type="AlphaFoldDB" id="A0A7I5E8F9"/>